<dbReference type="OrthoDB" id="6507355at2759"/>
<dbReference type="NCBIfam" id="NF033545">
    <property type="entry name" value="transpos_IS630"/>
    <property type="match status" value="1"/>
</dbReference>
<evidence type="ECO:0000256" key="1">
    <source>
        <dbReference type="ARBA" id="ARBA00004123"/>
    </source>
</evidence>
<dbReference type="InterPro" id="IPR012337">
    <property type="entry name" value="RNaseH-like_sf"/>
</dbReference>
<dbReference type="PANTHER" id="PTHR23022:SF135">
    <property type="entry name" value="SI:DKEY-77F5.3"/>
    <property type="match status" value="1"/>
</dbReference>
<reference evidence="4 5" key="1">
    <citation type="journal article" date="2018" name="Gigascience">
        <title>Genomes of trombidid mites reveal novel predicted allergens and laterally-transferred genes associated with secondary metabolism.</title>
        <authorList>
            <person name="Dong X."/>
            <person name="Chaisiri K."/>
            <person name="Xia D."/>
            <person name="Armstrong S.D."/>
            <person name="Fang Y."/>
            <person name="Donnelly M.J."/>
            <person name="Kadowaki T."/>
            <person name="McGarry J.W."/>
            <person name="Darby A.C."/>
            <person name="Makepeace B.L."/>
        </authorList>
    </citation>
    <scope>NUCLEOTIDE SEQUENCE [LARGE SCALE GENOMIC DNA]</scope>
    <source>
        <strain evidence="4">UoL-WK</strain>
    </source>
</reference>
<dbReference type="GO" id="GO:0005634">
    <property type="term" value="C:nucleus"/>
    <property type="evidence" value="ECO:0007669"/>
    <property type="project" value="UniProtKB-SubCell"/>
</dbReference>
<evidence type="ECO:0000313" key="4">
    <source>
        <dbReference type="EMBL" id="RWR98536.1"/>
    </source>
</evidence>
<dbReference type="InterPro" id="IPR052338">
    <property type="entry name" value="Transposase_5"/>
</dbReference>
<name>A0A3S3NFY3_9ACAR</name>
<dbReference type="AlphaFoldDB" id="A0A3S3NFY3"/>
<dbReference type="Pfam" id="PF01498">
    <property type="entry name" value="HTH_Tnp_Tc3_2"/>
    <property type="match status" value="1"/>
</dbReference>
<feature type="domain" description="Tc1-like transposase DDE" evidence="3">
    <location>
        <begin position="119"/>
        <end position="249"/>
    </location>
</feature>
<evidence type="ECO:0000259" key="3">
    <source>
        <dbReference type="Pfam" id="PF13358"/>
    </source>
</evidence>
<dbReference type="GO" id="GO:0006313">
    <property type="term" value="P:DNA transposition"/>
    <property type="evidence" value="ECO:0007669"/>
    <property type="project" value="InterPro"/>
</dbReference>
<dbReference type="InterPro" id="IPR009057">
    <property type="entry name" value="Homeodomain-like_sf"/>
</dbReference>
<evidence type="ECO:0000259" key="2">
    <source>
        <dbReference type="Pfam" id="PF01498"/>
    </source>
</evidence>
<dbReference type="STRING" id="1965070.A0A3S3NFY3"/>
<dbReference type="Proteomes" id="UP000285301">
    <property type="component" value="Unassembled WGS sequence"/>
</dbReference>
<dbReference type="GO" id="GO:0003677">
    <property type="term" value="F:DNA binding"/>
    <property type="evidence" value="ECO:0007669"/>
    <property type="project" value="InterPro"/>
</dbReference>
<dbReference type="InterPro" id="IPR047655">
    <property type="entry name" value="Transpos_IS630-like"/>
</dbReference>
<dbReference type="GO" id="GO:0015074">
    <property type="term" value="P:DNA integration"/>
    <property type="evidence" value="ECO:0007669"/>
    <property type="project" value="InterPro"/>
</dbReference>
<organism evidence="4 5">
    <name type="scientific">Dinothrombium tinctorium</name>
    <dbReference type="NCBI Taxonomy" id="1965070"/>
    <lineage>
        <taxon>Eukaryota</taxon>
        <taxon>Metazoa</taxon>
        <taxon>Ecdysozoa</taxon>
        <taxon>Arthropoda</taxon>
        <taxon>Chelicerata</taxon>
        <taxon>Arachnida</taxon>
        <taxon>Acari</taxon>
        <taxon>Acariformes</taxon>
        <taxon>Trombidiformes</taxon>
        <taxon>Prostigmata</taxon>
        <taxon>Anystina</taxon>
        <taxon>Parasitengona</taxon>
        <taxon>Trombidioidea</taxon>
        <taxon>Trombidiidae</taxon>
        <taxon>Dinothrombium</taxon>
    </lineage>
</organism>
<dbReference type="InterPro" id="IPR002492">
    <property type="entry name" value="Transposase_Tc1-like"/>
</dbReference>
<proteinExistence type="predicted"/>
<dbReference type="Pfam" id="PF13358">
    <property type="entry name" value="DDE_3"/>
    <property type="match status" value="1"/>
</dbReference>
<evidence type="ECO:0008006" key="6">
    <source>
        <dbReference type="Google" id="ProtNLM"/>
    </source>
</evidence>
<dbReference type="SUPFAM" id="SSF46689">
    <property type="entry name" value="Homeodomain-like"/>
    <property type="match status" value="1"/>
</dbReference>
<evidence type="ECO:0000313" key="5">
    <source>
        <dbReference type="Proteomes" id="UP000285301"/>
    </source>
</evidence>
<dbReference type="EMBL" id="NCKU01021076">
    <property type="protein sequence ID" value="RWR98536.1"/>
    <property type="molecule type" value="Genomic_DNA"/>
</dbReference>
<dbReference type="InterPro" id="IPR038717">
    <property type="entry name" value="Tc1-like_DDE_dom"/>
</dbReference>
<sequence length="298" mass="34857">MSGIPLRTCQRICARIRQGEGIERRPGSRGHSKLNPNDRRRIQQFARHHPKWSSLQIAKAVVQRGGPRVHPSTVWRTLRTAGFLKWMPKVTPMLTEEHKRKRVEWCLQNRDRDWSNIVFTEESYFQFYQNVVLEWGKKRPQKPTPKYGPRLMIWGGISLRGTTILKIARGSVDAAYYQEILGECLLETMSTLYPDGYILQQDNARPHTAKKTQEWFRDHSVQVLPWPPCSPDLNPIENLWGVMKRRLAKLEERSSEAWEDEIKKIWNELSTHSLESFIKSMPQRIEKCIAANGGKIKY</sequence>
<keyword evidence="5" id="KW-1185">Reference proteome</keyword>
<gene>
    <name evidence="4" type="ORF">B4U79_14752</name>
</gene>
<dbReference type="PANTHER" id="PTHR23022">
    <property type="entry name" value="TRANSPOSABLE ELEMENT-RELATED"/>
    <property type="match status" value="1"/>
</dbReference>
<feature type="domain" description="Transposase Tc1-like" evidence="2">
    <location>
        <begin position="39"/>
        <end position="110"/>
    </location>
</feature>
<accession>A0A3S3NFY3</accession>
<dbReference type="InterPro" id="IPR036397">
    <property type="entry name" value="RNaseH_sf"/>
</dbReference>
<dbReference type="SUPFAM" id="SSF53098">
    <property type="entry name" value="Ribonuclease H-like"/>
    <property type="match status" value="1"/>
</dbReference>
<protein>
    <recommendedName>
        <fullName evidence="6">Tc1-like transposase DDE domain-containing protein</fullName>
    </recommendedName>
</protein>
<comment type="subcellular location">
    <subcellularLocation>
        <location evidence="1">Nucleus</location>
    </subcellularLocation>
</comment>
<comment type="caution">
    <text evidence="4">The sequence shown here is derived from an EMBL/GenBank/DDBJ whole genome shotgun (WGS) entry which is preliminary data.</text>
</comment>
<dbReference type="Gene3D" id="3.30.420.10">
    <property type="entry name" value="Ribonuclease H-like superfamily/Ribonuclease H"/>
    <property type="match status" value="1"/>
</dbReference>